<dbReference type="CDD" id="cd02440">
    <property type="entry name" value="AdoMet_MTases"/>
    <property type="match status" value="1"/>
</dbReference>
<evidence type="ECO:0000256" key="2">
    <source>
        <dbReference type="ARBA" id="ARBA00022603"/>
    </source>
</evidence>
<dbReference type="PANTHER" id="PTHR47739">
    <property type="entry name" value="TRNA1(VAL) (ADENINE(37)-N6)-METHYLTRANSFERASE"/>
    <property type="match status" value="1"/>
</dbReference>
<comment type="catalytic activity">
    <reaction evidence="6">
        <text>adenosine(37) in tRNA1(Val) + S-adenosyl-L-methionine = N(6)-methyladenosine(37) in tRNA1(Val) + S-adenosyl-L-homocysteine + H(+)</text>
        <dbReference type="Rhea" id="RHEA:43160"/>
        <dbReference type="Rhea" id="RHEA-COMP:10369"/>
        <dbReference type="Rhea" id="RHEA-COMP:10370"/>
        <dbReference type="ChEBI" id="CHEBI:15378"/>
        <dbReference type="ChEBI" id="CHEBI:57856"/>
        <dbReference type="ChEBI" id="CHEBI:59789"/>
        <dbReference type="ChEBI" id="CHEBI:74411"/>
        <dbReference type="ChEBI" id="CHEBI:74449"/>
        <dbReference type="EC" id="2.1.1.223"/>
    </reaction>
</comment>
<keyword evidence="2 6" id="KW-0489">Methyltransferase</keyword>
<dbReference type="Gene3D" id="3.40.50.150">
    <property type="entry name" value="Vaccinia Virus protein VP39"/>
    <property type="match status" value="1"/>
</dbReference>
<keyword evidence="5 6" id="KW-0819">tRNA processing</keyword>
<organism evidence="8 9">
    <name type="scientific">Pseudopedobacter saltans (strain ATCC 51119 / DSM 12145 / JCM 21818 / CCUG 39354 / LMG 10337 / NBRC 100064 / NCIMB 13643)</name>
    <name type="common">Pedobacter saltans</name>
    <dbReference type="NCBI Taxonomy" id="762903"/>
    <lineage>
        <taxon>Bacteria</taxon>
        <taxon>Pseudomonadati</taxon>
        <taxon>Bacteroidota</taxon>
        <taxon>Sphingobacteriia</taxon>
        <taxon>Sphingobacteriales</taxon>
        <taxon>Sphingobacteriaceae</taxon>
        <taxon>Pseudopedobacter</taxon>
    </lineage>
</organism>
<evidence type="ECO:0000259" key="7">
    <source>
        <dbReference type="Pfam" id="PF05175"/>
    </source>
</evidence>
<sequence>MSIFRFKEFVVSQESCPMKINTDGVLLGALANVSNAKHICDIGTGTGVIALMLAQRNKNAKIDALDIDYRAVDTATKNFENSLFHARLKCYHHSFVEFFEMNPLKKYDVIVSNPPFFLNALKADSEMKNLARHTDISFFLDLLRVAATHLEVRGSIQLIIPLDVSQAIQQLASDYHLSISEVINIKSFVDKEAFRQIIRLSKEQAQICKNSDFVIYSREKEHSMEYRAALKDFFTIF</sequence>
<dbReference type="AlphaFoldDB" id="F0S552"/>
<evidence type="ECO:0000313" key="8">
    <source>
        <dbReference type="EMBL" id="ADY50969.1"/>
    </source>
</evidence>
<dbReference type="STRING" id="762903.Pedsa_0387"/>
<dbReference type="InterPro" id="IPR050210">
    <property type="entry name" value="tRNA_Adenine-N(6)_MTase"/>
</dbReference>
<dbReference type="Proteomes" id="UP000000310">
    <property type="component" value="Chromosome"/>
</dbReference>
<reference evidence="9" key="2">
    <citation type="submission" date="2011-02" db="EMBL/GenBank/DDBJ databases">
        <title>The complete genome of Pedobacter saltans DSM 12145.</title>
        <authorList>
            <consortium name="US DOE Joint Genome Institute (JGI-PGF)"/>
            <person name="Lucas S."/>
            <person name="Copeland A."/>
            <person name="Lapidus A."/>
            <person name="Bruce D."/>
            <person name="Goodwin L."/>
            <person name="Pitluck S."/>
            <person name="Kyrpides N."/>
            <person name="Mavromatis K."/>
            <person name="Pagani I."/>
            <person name="Ivanova N."/>
            <person name="Ovchinnikova G."/>
            <person name="Lu M."/>
            <person name="Detter J.C."/>
            <person name="Han C."/>
            <person name="Land M."/>
            <person name="Hauser L."/>
            <person name="Markowitz V."/>
            <person name="Cheng J.-F."/>
            <person name="Hugenholtz P."/>
            <person name="Woyke T."/>
            <person name="Wu D."/>
            <person name="Tindall B."/>
            <person name="Pomrenke H.G."/>
            <person name="Brambilla E."/>
            <person name="Klenk H.-P."/>
            <person name="Eisen J.A."/>
        </authorList>
    </citation>
    <scope>NUCLEOTIDE SEQUENCE [LARGE SCALE GENOMIC DNA]</scope>
    <source>
        <strain evidence="9">ATCC 51119 / DSM 12145 / JCM 21818 / LMG 10337 / NBRC 100064 / NCIMB 13643</strain>
    </source>
</reference>
<feature type="domain" description="Methyltransferase small" evidence="7">
    <location>
        <begin position="25"/>
        <end position="160"/>
    </location>
</feature>
<reference evidence="8 9" key="1">
    <citation type="journal article" date="2011" name="Stand. Genomic Sci.">
        <title>Complete genome sequence of the gliding, heparinolytic Pedobacter saltans type strain (113).</title>
        <authorList>
            <person name="Liolios K."/>
            <person name="Sikorski J."/>
            <person name="Lu M."/>
            <person name="Nolan M."/>
            <person name="Lapidus A."/>
            <person name="Lucas S."/>
            <person name="Hammon N."/>
            <person name="Deshpande S."/>
            <person name="Cheng J.F."/>
            <person name="Tapia R."/>
            <person name="Han C."/>
            <person name="Goodwin L."/>
            <person name="Pitluck S."/>
            <person name="Huntemann M."/>
            <person name="Ivanova N."/>
            <person name="Pagani I."/>
            <person name="Mavromatis K."/>
            <person name="Ovchinikova G."/>
            <person name="Pati A."/>
            <person name="Chen A."/>
            <person name="Palaniappan K."/>
            <person name="Land M."/>
            <person name="Hauser L."/>
            <person name="Brambilla E.M."/>
            <person name="Kotsyurbenko O."/>
            <person name="Rohde M."/>
            <person name="Tindall B.J."/>
            <person name="Abt B."/>
            <person name="Goker M."/>
            <person name="Detter J.C."/>
            <person name="Woyke T."/>
            <person name="Bristow J."/>
            <person name="Eisen J.A."/>
            <person name="Markowitz V."/>
            <person name="Hugenholtz P."/>
            <person name="Klenk H.P."/>
            <person name="Kyrpides N.C."/>
        </authorList>
    </citation>
    <scope>NUCLEOTIDE SEQUENCE [LARGE SCALE GENOMIC DNA]</scope>
    <source>
        <strain evidence="9">ATCC 51119 / DSM 12145 / JCM 21818 / LMG 10337 / NBRC 100064 / NCIMB 13643</strain>
    </source>
</reference>
<evidence type="ECO:0000256" key="1">
    <source>
        <dbReference type="ARBA" id="ARBA00022490"/>
    </source>
</evidence>
<dbReference type="GO" id="GO:0032259">
    <property type="term" value="P:methylation"/>
    <property type="evidence" value="ECO:0007669"/>
    <property type="project" value="UniProtKB-KW"/>
</dbReference>
<dbReference type="PANTHER" id="PTHR47739:SF1">
    <property type="entry name" value="TRNA1(VAL) (ADENINE(37)-N6)-METHYLTRANSFERASE"/>
    <property type="match status" value="1"/>
</dbReference>
<dbReference type="HAMAP" id="MF_01872">
    <property type="entry name" value="tRNA_methyltr_YfiC"/>
    <property type="match status" value="1"/>
</dbReference>
<dbReference type="EC" id="2.1.1.223" evidence="6"/>
<keyword evidence="3 6" id="KW-0808">Transferase</keyword>
<protein>
    <recommendedName>
        <fullName evidence="6">tRNA1(Val) (adenine(37)-N6)-methyltransferase</fullName>
        <ecNumber evidence="6">2.1.1.223</ecNumber>
    </recommendedName>
    <alternativeName>
        <fullName evidence="6">tRNA m6A37 methyltransferase</fullName>
    </alternativeName>
</protein>
<evidence type="ECO:0000256" key="4">
    <source>
        <dbReference type="ARBA" id="ARBA00022691"/>
    </source>
</evidence>
<dbReference type="eggNOG" id="COG4123">
    <property type="taxonomic scope" value="Bacteria"/>
</dbReference>
<keyword evidence="9" id="KW-1185">Reference proteome</keyword>
<evidence type="ECO:0000256" key="6">
    <source>
        <dbReference type="HAMAP-Rule" id="MF_01872"/>
    </source>
</evidence>
<dbReference type="KEGG" id="psn:Pedsa_0387"/>
<dbReference type="Pfam" id="PF05175">
    <property type="entry name" value="MTS"/>
    <property type="match status" value="1"/>
</dbReference>
<dbReference type="GO" id="GO:0005737">
    <property type="term" value="C:cytoplasm"/>
    <property type="evidence" value="ECO:0007669"/>
    <property type="project" value="UniProtKB-SubCell"/>
</dbReference>
<dbReference type="HOGENOM" id="CLU_061983_0_0_10"/>
<comment type="function">
    <text evidence="6">Specifically methylates the adenine in position 37 of tRNA(1)(Val) (anticodon cmo5UAC).</text>
</comment>
<dbReference type="SUPFAM" id="SSF53335">
    <property type="entry name" value="S-adenosyl-L-methionine-dependent methyltransferases"/>
    <property type="match status" value="1"/>
</dbReference>
<dbReference type="InterPro" id="IPR002052">
    <property type="entry name" value="DNA_methylase_N6_adenine_CS"/>
</dbReference>
<accession>F0S552</accession>
<comment type="subcellular location">
    <subcellularLocation>
        <location evidence="6">Cytoplasm</location>
    </subcellularLocation>
</comment>
<gene>
    <name evidence="8" type="ordered locus">Pedsa_0387</name>
</gene>
<proteinExistence type="inferred from homology"/>
<evidence type="ECO:0000256" key="3">
    <source>
        <dbReference type="ARBA" id="ARBA00022679"/>
    </source>
</evidence>
<name>F0S552_PSESL</name>
<dbReference type="GO" id="GO:0008033">
    <property type="term" value="P:tRNA processing"/>
    <property type="evidence" value="ECO:0007669"/>
    <property type="project" value="UniProtKB-UniRule"/>
</dbReference>
<dbReference type="PROSITE" id="PS00092">
    <property type="entry name" value="N6_MTASE"/>
    <property type="match status" value="1"/>
</dbReference>
<dbReference type="InterPro" id="IPR022882">
    <property type="entry name" value="tRNA_adenine-N6_MeTrfase"/>
</dbReference>
<dbReference type="EMBL" id="CP002545">
    <property type="protein sequence ID" value="ADY50969.1"/>
    <property type="molecule type" value="Genomic_DNA"/>
</dbReference>
<dbReference type="InterPro" id="IPR007848">
    <property type="entry name" value="Small_mtfrase_dom"/>
</dbReference>
<dbReference type="OrthoDB" id="5383291at2"/>
<evidence type="ECO:0000256" key="5">
    <source>
        <dbReference type="ARBA" id="ARBA00022694"/>
    </source>
</evidence>
<evidence type="ECO:0000313" key="9">
    <source>
        <dbReference type="Proteomes" id="UP000000310"/>
    </source>
</evidence>
<comment type="similarity">
    <text evidence="6">Belongs to the methyltransferase superfamily. tRNA (adenine-N(6)-)-methyltransferase family.</text>
</comment>
<keyword evidence="4 6" id="KW-0949">S-adenosyl-L-methionine</keyword>
<dbReference type="GO" id="GO:0016430">
    <property type="term" value="F:tRNA (adenine-N6)-methyltransferase activity"/>
    <property type="evidence" value="ECO:0007669"/>
    <property type="project" value="UniProtKB-UniRule"/>
</dbReference>
<dbReference type="GO" id="GO:0003676">
    <property type="term" value="F:nucleic acid binding"/>
    <property type="evidence" value="ECO:0007669"/>
    <property type="project" value="InterPro"/>
</dbReference>
<keyword evidence="1 6" id="KW-0963">Cytoplasm</keyword>
<dbReference type="InterPro" id="IPR029063">
    <property type="entry name" value="SAM-dependent_MTases_sf"/>
</dbReference>